<gene>
    <name evidence="6" type="ORF">WJX84_011488</name>
</gene>
<evidence type="ECO:0000256" key="3">
    <source>
        <dbReference type="ARBA" id="ARBA00022691"/>
    </source>
</evidence>
<reference evidence="6 7" key="1">
    <citation type="journal article" date="2024" name="Nat. Commun.">
        <title>Phylogenomics reveals the evolutionary origins of lichenization in chlorophyte algae.</title>
        <authorList>
            <person name="Puginier C."/>
            <person name="Libourel C."/>
            <person name="Otte J."/>
            <person name="Skaloud P."/>
            <person name="Haon M."/>
            <person name="Grisel S."/>
            <person name="Petersen M."/>
            <person name="Berrin J.G."/>
            <person name="Delaux P.M."/>
            <person name="Dal Grande F."/>
            <person name="Keller J."/>
        </authorList>
    </citation>
    <scope>NUCLEOTIDE SEQUENCE [LARGE SCALE GENOMIC DNA]</scope>
    <source>
        <strain evidence="6 7">SAG 2523</strain>
    </source>
</reference>
<feature type="domain" description="Methyltransferase small" evidence="5">
    <location>
        <begin position="190"/>
        <end position="293"/>
    </location>
</feature>
<proteinExistence type="predicted"/>
<dbReference type="PROSITE" id="PS00092">
    <property type="entry name" value="N6_MTASE"/>
    <property type="match status" value="1"/>
</dbReference>
<accession>A0AAW1SMU2</accession>
<dbReference type="GO" id="GO:0003676">
    <property type="term" value="F:nucleic acid binding"/>
    <property type="evidence" value="ECO:0007669"/>
    <property type="project" value="InterPro"/>
</dbReference>
<dbReference type="EMBL" id="JALJOV010001329">
    <property type="protein sequence ID" value="KAK9849657.1"/>
    <property type="molecule type" value="Genomic_DNA"/>
</dbReference>
<dbReference type="Pfam" id="PF05175">
    <property type="entry name" value="MTS"/>
    <property type="match status" value="1"/>
</dbReference>
<organism evidence="6 7">
    <name type="scientific">Apatococcus fuscideae</name>
    <dbReference type="NCBI Taxonomy" id="2026836"/>
    <lineage>
        <taxon>Eukaryota</taxon>
        <taxon>Viridiplantae</taxon>
        <taxon>Chlorophyta</taxon>
        <taxon>core chlorophytes</taxon>
        <taxon>Trebouxiophyceae</taxon>
        <taxon>Chlorellales</taxon>
        <taxon>Chlorellaceae</taxon>
        <taxon>Apatococcus</taxon>
    </lineage>
</organism>
<evidence type="ECO:0000256" key="1">
    <source>
        <dbReference type="ARBA" id="ARBA00022603"/>
    </source>
</evidence>
<dbReference type="GO" id="GO:0008276">
    <property type="term" value="F:protein methyltransferase activity"/>
    <property type="evidence" value="ECO:0007669"/>
    <property type="project" value="InterPro"/>
</dbReference>
<dbReference type="GO" id="GO:0008757">
    <property type="term" value="F:S-adenosylmethionine-dependent methyltransferase activity"/>
    <property type="evidence" value="ECO:0007669"/>
    <property type="project" value="UniProtKB-ARBA"/>
</dbReference>
<protein>
    <recommendedName>
        <fullName evidence="5">Methyltransferase small domain-containing protein</fullName>
    </recommendedName>
</protein>
<dbReference type="Proteomes" id="UP001485043">
    <property type="component" value="Unassembled WGS sequence"/>
</dbReference>
<dbReference type="NCBIfam" id="TIGR00536">
    <property type="entry name" value="hemK_fam"/>
    <property type="match status" value="1"/>
</dbReference>
<name>A0AAW1SMU2_9CHLO</name>
<evidence type="ECO:0000313" key="7">
    <source>
        <dbReference type="Proteomes" id="UP001485043"/>
    </source>
</evidence>
<dbReference type="PANTHER" id="PTHR47441:SF3">
    <property type="entry name" value="RELEASE FACTOR GLUTAMINE METHYLTRANSFERASE"/>
    <property type="match status" value="1"/>
</dbReference>
<keyword evidence="1" id="KW-0489">Methyltransferase</keyword>
<evidence type="ECO:0000259" key="5">
    <source>
        <dbReference type="Pfam" id="PF05175"/>
    </source>
</evidence>
<keyword evidence="3" id="KW-0949">S-adenosyl-L-methionine</keyword>
<sequence length="607" mass="67011">MHSCRLFSRPVVASLQGKARSLGRTVQAAQRTRFLWLHASFSSKSALGLPLPLSERPVTQSCSVQQLLAWRSQQLRGIEAAGDELEALDNGPSASLLKTELEWLLEDTLGSRQDLQALSAPELPLAHGNERVEDIIPLRLSIHQLDALWTRRFAGREPLQYLTSAAHWRDMVLAVGPGALIPRPETELMVDFAEQAVKQQLALAGGNWADLGTGSGALAAGLARSCIVRPQQVWAVEQSSEAAAWAHHNFKRLGITATCQVLNSSWDIALQEQWGLLSGILTNPPYIASKVIKTLQAEVEQYEPREALDGGGLDGLPAVESVCRAALLLLKPGGFLAIETGGPEQTQHVAGLLGPCFQRVEEKADLSAQSSSPALPWGRRTDTAPELREQTSSLQHTEEAASSLLLSQGPHSIEELARFTALRLGSRVQVKWSLDGADGCFTKWWGAVVETISSNAEGRAQRDGKLRYDQFEQFEEEMADVTFYPSCLSQEGVDDTLRWRMEIAEEDAASDSESEDENMVEGEVSLEELNRHVSTEEQLEGRPTEQRAIEELQRHLQPDQLRNVISGFAQFTDHIRAQLQQRAEAHQNQPYTVTAEDIQDIVHPFRT</sequence>
<evidence type="ECO:0000256" key="2">
    <source>
        <dbReference type="ARBA" id="ARBA00022679"/>
    </source>
</evidence>
<feature type="region of interest" description="Disordered" evidence="4">
    <location>
        <begin position="367"/>
        <end position="386"/>
    </location>
</feature>
<dbReference type="InterPro" id="IPR004556">
    <property type="entry name" value="HemK-like"/>
</dbReference>
<dbReference type="SUPFAM" id="SSF53335">
    <property type="entry name" value="S-adenosyl-L-methionine-dependent methyltransferases"/>
    <property type="match status" value="1"/>
</dbReference>
<dbReference type="GO" id="GO:0032259">
    <property type="term" value="P:methylation"/>
    <property type="evidence" value="ECO:0007669"/>
    <property type="project" value="UniProtKB-KW"/>
</dbReference>
<dbReference type="InterPro" id="IPR052663">
    <property type="entry name" value="RF_glutamine_MTase_cyano"/>
</dbReference>
<dbReference type="AlphaFoldDB" id="A0AAW1SMU2"/>
<dbReference type="Gene3D" id="3.40.50.150">
    <property type="entry name" value="Vaccinia Virus protein VP39"/>
    <property type="match status" value="1"/>
</dbReference>
<dbReference type="InterPro" id="IPR007848">
    <property type="entry name" value="Small_mtfrase_dom"/>
</dbReference>
<dbReference type="InterPro" id="IPR029063">
    <property type="entry name" value="SAM-dependent_MTases_sf"/>
</dbReference>
<dbReference type="InterPro" id="IPR002052">
    <property type="entry name" value="DNA_methylase_N6_adenine_CS"/>
</dbReference>
<dbReference type="PANTHER" id="PTHR47441">
    <property type="match status" value="1"/>
</dbReference>
<keyword evidence="7" id="KW-1185">Reference proteome</keyword>
<evidence type="ECO:0000256" key="4">
    <source>
        <dbReference type="SAM" id="MobiDB-lite"/>
    </source>
</evidence>
<keyword evidence="2" id="KW-0808">Transferase</keyword>
<comment type="caution">
    <text evidence="6">The sequence shown here is derived from an EMBL/GenBank/DDBJ whole genome shotgun (WGS) entry which is preliminary data.</text>
</comment>
<evidence type="ECO:0000313" key="6">
    <source>
        <dbReference type="EMBL" id="KAK9849657.1"/>
    </source>
</evidence>